<organism evidence="1 2">
    <name type="scientific">Niveispirillum lacus</name>
    <dbReference type="NCBI Taxonomy" id="1981099"/>
    <lineage>
        <taxon>Bacteria</taxon>
        <taxon>Pseudomonadati</taxon>
        <taxon>Pseudomonadota</taxon>
        <taxon>Alphaproteobacteria</taxon>
        <taxon>Rhodospirillales</taxon>
        <taxon>Azospirillaceae</taxon>
        <taxon>Niveispirillum</taxon>
    </lineage>
</organism>
<dbReference type="Proteomes" id="UP000216998">
    <property type="component" value="Unassembled WGS sequence"/>
</dbReference>
<keyword evidence="2" id="KW-1185">Reference proteome</keyword>
<gene>
    <name evidence="1" type="ORF">CHU95_08705</name>
</gene>
<dbReference type="AlphaFoldDB" id="A0A255Z1E1"/>
<comment type="caution">
    <text evidence="1">The sequence shown here is derived from an EMBL/GenBank/DDBJ whole genome shotgun (WGS) entry which is preliminary data.</text>
</comment>
<proteinExistence type="predicted"/>
<sequence>MSASGLEHDIGLLCFVAPLFQQTVPRSKGPARQQGGGECAGGLYITHLPPNRHKRLHPKAVGDKGKSTFITFCMVYAKFP</sequence>
<accession>A0A255Z1E1</accession>
<reference evidence="1 2" key="1">
    <citation type="submission" date="2017-07" db="EMBL/GenBank/DDBJ databases">
        <title>Niveispirillum cyanobacteriorum sp. nov., isolated from cyanobacterial aggregates in a eutrophic lake.</title>
        <authorList>
            <person name="Cai H."/>
        </authorList>
    </citation>
    <scope>NUCLEOTIDE SEQUENCE [LARGE SCALE GENOMIC DNA]</scope>
    <source>
        <strain evidence="2">TH1-14</strain>
    </source>
</reference>
<evidence type="ECO:0000313" key="2">
    <source>
        <dbReference type="Proteomes" id="UP000216998"/>
    </source>
</evidence>
<dbReference type="EMBL" id="NOXU01000026">
    <property type="protein sequence ID" value="OYQ35288.1"/>
    <property type="molecule type" value="Genomic_DNA"/>
</dbReference>
<name>A0A255Z1E1_9PROT</name>
<protein>
    <submittedName>
        <fullName evidence="1">Uncharacterized protein</fullName>
    </submittedName>
</protein>
<evidence type="ECO:0000313" key="1">
    <source>
        <dbReference type="EMBL" id="OYQ35288.1"/>
    </source>
</evidence>